<keyword evidence="3" id="KW-1185">Reference proteome</keyword>
<proteinExistence type="predicted"/>
<organism evidence="2 3">
    <name type="scientific">Mythimna separata</name>
    <name type="common">Oriental armyworm</name>
    <name type="synonym">Pseudaletia separata</name>
    <dbReference type="NCBI Taxonomy" id="271217"/>
    <lineage>
        <taxon>Eukaryota</taxon>
        <taxon>Metazoa</taxon>
        <taxon>Ecdysozoa</taxon>
        <taxon>Arthropoda</taxon>
        <taxon>Hexapoda</taxon>
        <taxon>Insecta</taxon>
        <taxon>Pterygota</taxon>
        <taxon>Neoptera</taxon>
        <taxon>Endopterygota</taxon>
        <taxon>Lepidoptera</taxon>
        <taxon>Glossata</taxon>
        <taxon>Ditrysia</taxon>
        <taxon>Noctuoidea</taxon>
        <taxon>Noctuidae</taxon>
        <taxon>Noctuinae</taxon>
        <taxon>Hadenini</taxon>
        <taxon>Mythimna</taxon>
    </lineage>
</organism>
<dbReference type="PANTHER" id="PTHR21112">
    <property type="entry name" value="CHEMOSENSORY PROTEIN A 29A-RELATED"/>
    <property type="match status" value="1"/>
</dbReference>
<evidence type="ECO:0000313" key="2">
    <source>
        <dbReference type="EMBL" id="KAJ8728747.1"/>
    </source>
</evidence>
<evidence type="ECO:0000256" key="1">
    <source>
        <dbReference type="SAM" id="SignalP"/>
    </source>
</evidence>
<dbReference type="PANTHER" id="PTHR21112:SF0">
    <property type="entry name" value="CHEMOSENSORY PROTEIN A 29A-RELATED"/>
    <property type="match status" value="1"/>
</dbReference>
<feature type="signal peptide" evidence="1">
    <location>
        <begin position="1"/>
        <end position="17"/>
    </location>
</feature>
<dbReference type="AlphaFoldDB" id="A0AAD8DWI1"/>
<dbReference type="EMBL" id="JARGEI010000007">
    <property type="protein sequence ID" value="KAJ8728747.1"/>
    <property type="molecule type" value="Genomic_DNA"/>
</dbReference>
<accession>A0AAD8DWI1</accession>
<comment type="caution">
    <text evidence="2">The sequence shown here is derived from an EMBL/GenBank/DDBJ whole genome shotgun (WGS) entry which is preliminary data.</text>
</comment>
<keyword evidence="1" id="KW-0732">Signal</keyword>
<dbReference type="Proteomes" id="UP001231518">
    <property type="component" value="Chromosome 19"/>
</dbReference>
<gene>
    <name evidence="2" type="ORF">PYW07_006443</name>
</gene>
<reference evidence="2" key="1">
    <citation type="submission" date="2023-03" db="EMBL/GenBank/DDBJ databases">
        <title>Chromosome-level genomes of two armyworms, Mythimna separata and Mythimna loreyi, provide insights into the biosynthesis and reception of sex pheromones.</title>
        <authorList>
            <person name="Zhao H."/>
        </authorList>
    </citation>
    <scope>NUCLEOTIDE SEQUENCE</scope>
    <source>
        <strain evidence="2">BeijingLab</strain>
        <tissue evidence="2">Pupa</tissue>
    </source>
</reference>
<sequence length="194" mass="22652">MWVVLFLVSCGSLVVTGYYGNDEIVGKGRWLVLNNMQCENPEQYEIPIDITRKKLNRTCDAFSIHAHLDKDLDITYGFELIAKKEVDGGFKFYQKVTDQSFCEMLKKYTGDNYRQVLAKAKVDPPDCPIPKGEIVVEDHIMDYSELEETGMYGTFDICMYVTYMMQRVGCMRWLMRFERVNENDDDDDDDDDDY</sequence>
<evidence type="ECO:0000313" key="3">
    <source>
        <dbReference type="Proteomes" id="UP001231518"/>
    </source>
</evidence>
<name>A0AAD8DWI1_MYTSE</name>
<feature type="chain" id="PRO_5041979874" evidence="1">
    <location>
        <begin position="18"/>
        <end position="194"/>
    </location>
</feature>
<protein>
    <submittedName>
        <fullName evidence="2">Uncharacterized protein</fullName>
    </submittedName>
</protein>